<dbReference type="SUPFAM" id="SSF75217">
    <property type="entry name" value="alpha/beta knot"/>
    <property type="match status" value="1"/>
</dbReference>
<protein>
    <recommendedName>
        <fullName evidence="3">16S rRNA (uracil(1498)-N(3))-methyltransferase</fullName>
        <ecNumber evidence="3">2.1.1.193</ecNumber>
    </recommendedName>
</protein>
<dbReference type="Gene3D" id="2.40.240.20">
    <property type="entry name" value="Hypothetical PUA domain-like, domain 1"/>
    <property type="match status" value="1"/>
</dbReference>
<dbReference type="GO" id="GO:0070475">
    <property type="term" value="P:rRNA base methylation"/>
    <property type="evidence" value="ECO:0007669"/>
    <property type="project" value="TreeGrafter"/>
</dbReference>
<keyword evidence="6" id="KW-0489">Methyltransferase</keyword>
<keyword evidence="8" id="KW-0949">S-adenosyl-L-methionine</keyword>
<evidence type="ECO:0000256" key="7">
    <source>
        <dbReference type="ARBA" id="ARBA00022679"/>
    </source>
</evidence>
<evidence type="ECO:0000256" key="4">
    <source>
        <dbReference type="ARBA" id="ARBA00022490"/>
    </source>
</evidence>
<dbReference type="EMBL" id="CAKOGP040000668">
    <property type="protein sequence ID" value="CAJ1938084.1"/>
    <property type="molecule type" value="Genomic_DNA"/>
</dbReference>
<reference evidence="13" key="1">
    <citation type="submission" date="2023-08" db="EMBL/GenBank/DDBJ databases">
        <authorList>
            <person name="Audoor S."/>
            <person name="Bilcke G."/>
        </authorList>
    </citation>
    <scope>NUCLEOTIDE SEQUENCE</scope>
</reference>
<comment type="similarity">
    <text evidence="2">Belongs to the RNA methyltransferase RsmE family.</text>
</comment>
<accession>A0AAD2CL05</accession>
<dbReference type="PANTHER" id="PTHR30027:SF3">
    <property type="entry name" value="16S RRNA (URACIL(1498)-N(3))-METHYLTRANSFERASE"/>
    <property type="match status" value="1"/>
</dbReference>
<dbReference type="Gene3D" id="3.40.1280.10">
    <property type="match status" value="1"/>
</dbReference>
<evidence type="ECO:0000256" key="3">
    <source>
        <dbReference type="ARBA" id="ARBA00012328"/>
    </source>
</evidence>
<evidence type="ECO:0000313" key="14">
    <source>
        <dbReference type="Proteomes" id="UP001295423"/>
    </source>
</evidence>
<name>A0AAD2CL05_9STRA</name>
<feature type="region of interest" description="Disordered" evidence="11">
    <location>
        <begin position="173"/>
        <end position="200"/>
    </location>
</feature>
<proteinExistence type="inferred from homology"/>
<keyword evidence="4" id="KW-0963">Cytoplasm</keyword>
<dbReference type="InterPro" id="IPR029028">
    <property type="entry name" value="Alpha/beta_knot_MTases"/>
</dbReference>
<evidence type="ECO:0000256" key="1">
    <source>
        <dbReference type="ARBA" id="ARBA00004496"/>
    </source>
</evidence>
<evidence type="ECO:0000259" key="12">
    <source>
        <dbReference type="Pfam" id="PF04452"/>
    </source>
</evidence>
<comment type="function">
    <text evidence="9">Specifically methylates the N3 position of the uracil ring of uridine 1498 (m3U1498) in 16S rRNA. Acts on the fully assembled 30S ribosomal subunit.</text>
</comment>
<dbReference type="NCBIfam" id="TIGR00046">
    <property type="entry name" value="RsmE family RNA methyltransferase"/>
    <property type="match status" value="1"/>
</dbReference>
<evidence type="ECO:0000256" key="10">
    <source>
        <dbReference type="ARBA" id="ARBA00047944"/>
    </source>
</evidence>
<dbReference type="InterPro" id="IPR006700">
    <property type="entry name" value="RsmE"/>
</dbReference>
<organism evidence="13 14">
    <name type="scientific">Cylindrotheca closterium</name>
    <dbReference type="NCBI Taxonomy" id="2856"/>
    <lineage>
        <taxon>Eukaryota</taxon>
        <taxon>Sar</taxon>
        <taxon>Stramenopiles</taxon>
        <taxon>Ochrophyta</taxon>
        <taxon>Bacillariophyta</taxon>
        <taxon>Bacillariophyceae</taxon>
        <taxon>Bacillariophycidae</taxon>
        <taxon>Bacillariales</taxon>
        <taxon>Bacillariaceae</taxon>
        <taxon>Cylindrotheca</taxon>
    </lineage>
</organism>
<evidence type="ECO:0000256" key="5">
    <source>
        <dbReference type="ARBA" id="ARBA00022552"/>
    </source>
</evidence>
<keyword evidence="14" id="KW-1185">Reference proteome</keyword>
<keyword evidence="7" id="KW-0808">Transferase</keyword>
<evidence type="ECO:0000313" key="13">
    <source>
        <dbReference type="EMBL" id="CAJ1938084.1"/>
    </source>
</evidence>
<feature type="domain" description="Ribosomal RNA small subunit methyltransferase E methyltransferase" evidence="12">
    <location>
        <begin position="225"/>
        <end position="414"/>
    </location>
</feature>
<dbReference type="CDD" id="cd18084">
    <property type="entry name" value="RsmE-like"/>
    <property type="match status" value="1"/>
</dbReference>
<keyword evidence="5" id="KW-0698">rRNA processing</keyword>
<dbReference type="PANTHER" id="PTHR30027">
    <property type="entry name" value="RIBOSOMAL RNA SMALL SUBUNIT METHYLTRANSFERASE E"/>
    <property type="match status" value="1"/>
</dbReference>
<evidence type="ECO:0000256" key="6">
    <source>
        <dbReference type="ARBA" id="ARBA00022603"/>
    </source>
</evidence>
<dbReference type="EC" id="2.1.1.193" evidence="3"/>
<dbReference type="InterPro" id="IPR046886">
    <property type="entry name" value="RsmE_MTase_dom"/>
</dbReference>
<comment type="subcellular location">
    <subcellularLocation>
        <location evidence="1">Cytoplasm</location>
    </subcellularLocation>
</comment>
<dbReference type="Proteomes" id="UP001295423">
    <property type="component" value="Unassembled WGS sequence"/>
</dbReference>
<evidence type="ECO:0000256" key="9">
    <source>
        <dbReference type="ARBA" id="ARBA00025699"/>
    </source>
</evidence>
<dbReference type="Pfam" id="PF04452">
    <property type="entry name" value="Methyltrans_RNA"/>
    <property type="match status" value="1"/>
</dbReference>
<dbReference type="InterPro" id="IPR029026">
    <property type="entry name" value="tRNA_m1G_MTases_N"/>
</dbReference>
<dbReference type="GO" id="GO:0005737">
    <property type="term" value="C:cytoplasm"/>
    <property type="evidence" value="ECO:0007669"/>
    <property type="project" value="UniProtKB-SubCell"/>
</dbReference>
<evidence type="ECO:0000256" key="2">
    <source>
        <dbReference type="ARBA" id="ARBA00005528"/>
    </source>
</evidence>
<evidence type="ECO:0000256" key="8">
    <source>
        <dbReference type="ARBA" id="ARBA00022691"/>
    </source>
</evidence>
<comment type="caution">
    <text evidence="13">The sequence shown here is derived from an EMBL/GenBank/DDBJ whole genome shotgun (WGS) entry which is preliminary data.</text>
</comment>
<dbReference type="AlphaFoldDB" id="A0AAD2CL05"/>
<dbReference type="GO" id="GO:0070042">
    <property type="term" value="F:rRNA (uridine-N3-)-methyltransferase activity"/>
    <property type="evidence" value="ECO:0007669"/>
    <property type="project" value="TreeGrafter"/>
</dbReference>
<comment type="catalytic activity">
    <reaction evidence="10">
        <text>uridine(1498) in 16S rRNA + S-adenosyl-L-methionine = N(3)-methyluridine(1498) in 16S rRNA + S-adenosyl-L-homocysteine + H(+)</text>
        <dbReference type="Rhea" id="RHEA:42920"/>
        <dbReference type="Rhea" id="RHEA-COMP:10283"/>
        <dbReference type="Rhea" id="RHEA-COMP:10284"/>
        <dbReference type="ChEBI" id="CHEBI:15378"/>
        <dbReference type="ChEBI" id="CHEBI:57856"/>
        <dbReference type="ChEBI" id="CHEBI:59789"/>
        <dbReference type="ChEBI" id="CHEBI:65315"/>
        <dbReference type="ChEBI" id="CHEBI:74502"/>
        <dbReference type="EC" id="2.1.1.193"/>
    </reaction>
</comment>
<evidence type="ECO:0000256" key="11">
    <source>
        <dbReference type="SAM" id="MobiDB-lite"/>
    </source>
</evidence>
<sequence>MSLRRLTCTLQHLRTSRRGFPDMKIKCCYSSIAYFCLCYPTQSAALVGKNTNTIPITRHGSTITSYRSPCHGVHRASSRNQHSSRQYSSSIDVDGDLVAETSHLPRLYVESSSSSSSLVLSTNALISLSSYQSNYLSVMRVTNTKRWGQWAGHVRIFNGKDGEWLAKVVINNESSASSSETPKKQRRRRRQGGNSAGDSATILECVQQTIPQSLPMQQQQQQQQQEEVHLHMGKLKKQRRKWVLEKTTELGIAAIDVVDMEYSEPQKEPWEYEKHLTQVIEAAEQCERLTVPTLAKTPTSWSDLMESIAKSSVANGHHWLVCRERSRNETVPILTALKHIHDGTSSMGDHDGTAQETSCIIHILVGPEGGWSPNELEDLANAKSNGNKDNLHFVSLGSLVLRAETATISAVTATMLAMDQKRSS</sequence>
<gene>
    <name evidence="13" type="ORF">CYCCA115_LOCUS5966</name>
</gene>